<evidence type="ECO:0000313" key="4">
    <source>
        <dbReference type="Proteomes" id="UP000824998"/>
    </source>
</evidence>
<feature type="transmembrane region" description="Helical" evidence="2">
    <location>
        <begin position="272"/>
        <end position="299"/>
    </location>
</feature>
<proteinExistence type="predicted"/>
<protein>
    <recommendedName>
        <fullName evidence="5">Microtubule associated protein</fullName>
    </recommendedName>
</protein>
<sequence>MPSTTTETREKIPSGSTKAPNKFVATMRKIYRPLGFQKGYNFPLFIIFGGAMLGFVFARAMFLNVSGNAKTSFKNQTVPGEWFWYQQGFRRIGITLHLATCIPLGFLMVWQFLPIVRHKFLMFHRINGYIVILLVFLTNVGALMVGRHAFGGGLEIQLGVGVLALVTIGSVCMAYYNIKRLQIDQHRAWMLRGMFYLGTIITLRIILKAASPIITTLGNYYQSQPCDQVEFGYAMYGFGPYTKMLYPQCTDPTAQVNAKADMNGPGPENIEAALSLSFGMAFWLALFLHMVGPEIYLALTPAEGERLRNVSYERQLEAGYKHPGSAGLTSDRWGDAPVWRPATHTDRDSGIVTPDSLSK</sequence>
<feature type="transmembrane region" description="Helical" evidence="2">
    <location>
        <begin position="128"/>
        <end position="150"/>
    </location>
</feature>
<dbReference type="InterPro" id="IPR018750">
    <property type="entry name" value="DUF2306_membrane"/>
</dbReference>
<evidence type="ECO:0000313" key="3">
    <source>
        <dbReference type="EMBL" id="KAG9234439.1"/>
    </source>
</evidence>
<keyword evidence="2" id="KW-1133">Transmembrane helix</keyword>
<gene>
    <name evidence="3" type="ORF">BJ875DRAFT_11927</name>
</gene>
<feature type="region of interest" description="Disordered" evidence="1">
    <location>
        <begin position="323"/>
        <end position="359"/>
    </location>
</feature>
<keyword evidence="2" id="KW-0812">Transmembrane</keyword>
<dbReference type="Proteomes" id="UP000824998">
    <property type="component" value="Unassembled WGS sequence"/>
</dbReference>
<reference evidence="3" key="1">
    <citation type="journal article" date="2021" name="IMA Fungus">
        <title>Genomic characterization of three marine fungi, including Emericellopsis atlantica sp. nov. with signatures of a generalist lifestyle and marine biomass degradation.</title>
        <authorList>
            <person name="Hagestad O.C."/>
            <person name="Hou L."/>
            <person name="Andersen J.H."/>
            <person name="Hansen E.H."/>
            <person name="Altermark B."/>
            <person name="Li C."/>
            <person name="Kuhnert E."/>
            <person name="Cox R.J."/>
            <person name="Crous P.W."/>
            <person name="Spatafora J.W."/>
            <person name="Lail K."/>
            <person name="Amirebrahimi M."/>
            <person name="Lipzen A."/>
            <person name="Pangilinan J."/>
            <person name="Andreopoulos W."/>
            <person name="Hayes R.D."/>
            <person name="Ng V."/>
            <person name="Grigoriev I.V."/>
            <person name="Jackson S.A."/>
            <person name="Sutton T.D.S."/>
            <person name="Dobson A.D.W."/>
            <person name="Rama T."/>
        </authorList>
    </citation>
    <scope>NUCLEOTIDE SEQUENCE</scope>
    <source>
        <strain evidence="3">TRa018bII</strain>
    </source>
</reference>
<evidence type="ECO:0000256" key="1">
    <source>
        <dbReference type="SAM" id="MobiDB-lite"/>
    </source>
</evidence>
<organism evidence="3 4">
    <name type="scientific">Amylocarpus encephaloides</name>
    <dbReference type="NCBI Taxonomy" id="45428"/>
    <lineage>
        <taxon>Eukaryota</taxon>
        <taxon>Fungi</taxon>
        <taxon>Dikarya</taxon>
        <taxon>Ascomycota</taxon>
        <taxon>Pezizomycotina</taxon>
        <taxon>Leotiomycetes</taxon>
        <taxon>Helotiales</taxon>
        <taxon>Helotiales incertae sedis</taxon>
        <taxon>Amylocarpus</taxon>
    </lineage>
</organism>
<dbReference type="Pfam" id="PF10067">
    <property type="entry name" value="DUF2306"/>
    <property type="match status" value="1"/>
</dbReference>
<dbReference type="OrthoDB" id="193478at2759"/>
<feature type="transmembrane region" description="Helical" evidence="2">
    <location>
        <begin position="42"/>
        <end position="62"/>
    </location>
</feature>
<feature type="transmembrane region" description="Helical" evidence="2">
    <location>
        <begin position="189"/>
        <end position="207"/>
    </location>
</feature>
<name>A0A9P7YIF6_9HELO</name>
<comment type="caution">
    <text evidence="3">The sequence shown here is derived from an EMBL/GenBank/DDBJ whole genome shotgun (WGS) entry which is preliminary data.</text>
</comment>
<evidence type="ECO:0000256" key="2">
    <source>
        <dbReference type="SAM" id="Phobius"/>
    </source>
</evidence>
<keyword evidence="2" id="KW-0472">Membrane</keyword>
<dbReference type="AlphaFoldDB" id="A0A9P7YIF6"/>
<evidence type="ECO:0008006" key="5">
    <source>
        <dbReference type="Google" id="ProtNLM"/>
    </source>
</evidence>
<feature type="transmembrane region" description="Helical" evidence="2">
    <location>
        <begin position="92"/>
        <end position="116"/>
    </location>
</feature>
<dbReference type="EMBL" id="MU251463">
    <property type="protein sequence ID" value="KAG9234439.1"/>
    <property type="molecule type" value="Genomic_DNA"/>
</dbReference>
<keyword evidence="4" id="KW-1185">Reference proteome</keyword>
<accession>A0A9P7YIF6</accession>
<feature type="transmembrane region" description="Helical" evidence="2">
    <location>
        <begin position="156"/>
        <end position="177"/>
    </location>
</feature>